<sequence length="171" mass="18231">MIPPQQTDAAGTALFFAITPAVSFQSVIKHDKDFLNIRNRWIPSATQRRWIFVPESIETAYPRSISREESHKAAQTAPQLCSGAETFSAPPNSLVGQQIGASYPMDTAGSTVIAIATASAATALDLTEPVAGYVATLQRSDIKVFRKIPGIIDFGAAATATSYVVTTAIPF</sequence>
<keyword evidence="2" id="KW-1185">Reference proteome</keyword>
<accession>A0A3P7NQ79</accession>
<name>A0A3P7NQ79_DIBLA</name>
<gene>
    <name evidence="1" type="ORF">DILT_LOCUS6463</name>
</gene>
<organism evidence="1 2">
    <name type="scientific">Dibothriocephalus latus</name>
    <name type="common">Fish tapeworm</name>
    <name type="synonym">Diphyllobothrium latum</name>
    <dbReference type="NCBI Taxonomy" id="60516"/>
    <lineage>
        <taxon>Eukaryota</taxon>
        <taxon>Metazoa</taxon>
        <taxon>Spiralia</taxon>
        <taxon>Lophotrochozoa</taxon>
        <taxon>Platyhelminthes</taxon>
        <taxon>Cestoda</taxon>
        <taxon>Eucestoda</taxon>
        <taxon>Diphyllobothriidea</taxon>
        <taxon>Diphyllobothriidae</taxon>
        <taxon>Dibothriocephalus</taxon>
    </lineage>
</organism>
<evidence type="ECO:0000313" key="2">
    <source>
        <dbReference type="Proteomes" id="UP000281553"/>
    </source>
</evidence>
<dbReference type="EMBL" id="UYRU01049560">
    <property type="protein sequence ID" value="VDN10632.1"/>
    <property type="molecule type" value="Genomic_DNA"/>
</dbReference>
<evidence type="ECO:0000313" key="1">
    <source>
        <dbReference type="EMBL" id="VDN10632.1"/>
    </source>
</evidence>
<protein>
    <submittedName>
        <fullName evidence="1">Uncharacterized protein</fullName>
    </submittedName>
</protein>
<dbReference type="Proteomes" id="UP000281553">
    <property type="component" value="Unassembled WGS sequence"/>
</dbReference>
<proteinExistence type="predicted"/>
<dbReference type="AlphaFoldDB" id="A0A3P7NQ79"/>
<reference evidence="1 2" key="1">
    <citation type="submission" date="2018-11" db="EMBL/GenBank/DDBJ databases">
        <authorList>
            <consortium name="Pathogen Informatics"/>
        </authorList>
    </citation>
    <scope>NUCLEOTIDE SEQUENCE [LARGE SCALE GENOMIC DNA]</scope>
</reference>